<dbReference type="HOGENOM" id="CLU_018084_6_0_1"/>
<evidence type="ECO:0000313" key="10">
    <source>
        <dbReference type="Proteomes" id="UP000011081"/>
    </source>
</evidence>
<dbReference type="InterPro" id="IPR002652">
    <property type="entry name" value="Importin-a_IBB"/>
</dbReference>
<evidence type="ECO:0000259" key="8">
    <source>
        <dbReference type="PROSITE" id="PS51214"/>
    </source>
</evidence>
<dbReference type="InterPro" id="IPR016024">
    <property type="entry name" value="ARM-type_fold"/>
</dbReference>
<dbReference type="InterPro" id="IPR000225">
    <property type="entry name" value="Armadillo"/>
</dbReference>
<keyword evidence="10" id="KW-1185">Reference proteome</keyword>
<comment type="similarity">
    <text evidence="1 5">Belongs to the importin alpha family.</text>
</comment>
<dbReference type="Proteomes" id="UP000011081">
    <property type="component" value="Unassembled WGS sequence"/>
</dbReference>
<dbReference type="STRING" id="948595.L2GT27"/>
<dbReference type="Gene3D" id="1.25.10.10">
    <property type="entry name" value="Leucine-rich Repeat Variant"/>
    <property type="match status" value="1"/>
</dbReference>
<keyword evidence="3" id="KW-0677">Repeat</keyword>
<gene>
    <name evidence="9" type="ORF">VCUG_01743</name>
</gene>
<dbReference type="GO" id="GO:0005737">
    <property type="term" value="C:cytoplasm"/>
    <property type="evidence" value="ECO:0007669"/>
    <property type="project" value="InterPro"/>
</dbReference>
<dbReference type="SMART" id="SM00185">
    <property type="entry name" value="ARM"/>
    <property type="match status" value="5"/>
</dbReference>
<dbReference type="OMA" id="MVRNATW"/>
<evidence type="ECO:0000313" key="9">
    <source>
        <dbReference type="EMBL" id="ELA46784.1"/>
    </source>
</evidence>
<evidence type="ECO:0000256" key="7">
    <source>
        <dbReference type="SAM" id="MobiDB-lite"/>
    </source>
</evidence>
<protein>
    <recommendedName>
        <fullName evidence="5">Importin subunit alpha</fullName>
    </recommendedName>
</protein>
<feature type="compositionally biased region" description="Polar residues" evidence="7">
    <location>
        <begin position="1"/>
        <end position="12"/>
    </location>
</feature>
<feature type="repeat" description="ARM" evidence="6">
    <location>
        <begin position="94"/>
        <end position="147"/>
    </location>
</feature>
<name>L2GT27_VAVCU</name>
<dbReference type="Pfam" id="PF00514">
    <property type="entry name" value="Arm"/>
    <property type="match status" value="1"/>
</dbReference>
<dbReference type="VEuPathDB" id="MicrosporidiaDB:VCUG_01743"/>
<reference evidence="10" key="1">
    <citation type="submission" date="2011-03" db="EMBL/GenBank/DDBJ databases">
        <title>The genome sequence of Vavraia culicis strain floridensis.</title>
        <authorList>
            <consortium name="The Broad Institute Genome Sequencing Platform"/>
            <person name="Cuomo C."/>
            <person name="Becnel J."/>
            <person name="Sanscrainte N."/>
            <person name="Young S.K."/>
            <person name="Zeng Q."/>
            <person name="Gargeya S."/>
            <person name="Fitzgerald M."/>
            <person name="Haas B."/>
            <person name="Abouelleil A."/>
            <person name="Alvarado L."/>
            <person name="Arachchi H.M."/>
            <person name="Berlin A."/>
            <person name="Chapman S.B."/>
            <person name="Gearin G."/>
            <person name="Goldberg J."/>
            <person name="Griggs A."/>
            <person name="Gujja S."/>
            <person name="Hansen M."/>
            <person name="Heiman D."/>
            <person name="Howarth C."/>
            <person name="Larimer J."/>
            <person name="Lui A."/>
            <person name="MacDonald P.J.P."/>
            <person name="McCowen C."/>
            <person name="Montmayeur A."/>
            <person name="Murphy C."/>
            <person name="Neiman D."/>
            <person name="Pearson M."/>
            <person name="Priest M."/>
            <person name="Roberts A."/>
            <person name="Saif S."/>
            <person name="Shea T."/>
            <person name="Sisk P."/>
            <person name="Stolte C."/>
            <person name="Sykes S."/>
            <person name="Wortman J."/>
            <person name="Nusbaum C."/>
            <person name="Birren B."/>
        </authorList>
    </citation>
    <scope>NUCLEOTIDE SEQUENCE [LARGE SCALE GENOMIC DNA]</scope>
    <source>
        <strain evidence="10">floridensis</strain>
    </source>
</reference>
<dbReference type="PROSITE" id="PS50176">
    <property type="entry name" value="ARM_REPEAT"/>
    <property type="match status" value="1"/>
</dbReference>
<dbReference type="InParanoid" id="L2GT27"/>
<evidence type="ECO:0000256" key="5">
    <source>
        <dbReference type="PIRNR" id="PIRNR005673"/>
    </source>
</evidence>
<feature type="compositionally biased region" description="Basic and acidic residues" evidence="7">
    <location>
        <begin position="13"/>
        <end position="23"/>
    </location>
</feature>
<dbReference type="PROSITE" id="PS51214">
    <property type="entry name" value="IBB"/>
    <property type="match status" value="1"/>
</dbReference>
<dbReference type="OrthoDB" id="29145at2759"/>
<keyword evidence="4 5" id="KW-0653">Protein transport</keyword>
<feature type="region of interest" description="Disordered" evidence="7">
    <location>
        <begin position="1"/>
        <end position="23"/>
    </location>
</feature>
<evidence type="ECO:0000256" key="1">
    <source>
        <dbReference type="ARBA" id="ARBA00010394"/>
    </source>
</evidence>
<dbReference type="Pfam" id="PF01749">
    <property type="entry name" value="IBB"/>
    <property type="match status" value="1"/>
</dbReference>
<dbReference type="GO" id="GO:0061608">
    <property type="term" value="F:nuclear import signal receptor activity"/>
    <property type="evidence" value="ECO:0007669"/>
    <property type="project" value="InterPro"/>
</dbReference>
<dbReference type="GO" id="GO:0006606">
    <property type="term" value="P:protein import into nucleus"/>
    <property type="evidence" value="ECO:0007669"/>
    <property type="project" value="InterPro"/>
</dbReference>
<dbReference type="PANTHER" id="PTHR23316">
    <property type="entry name" value="IMPORTIN ALPHA"/>
    <property type="match status" value="1"/>
</dbReference>
<proteinExistence type="inferred from homology"/>
<evidence type="ECO:0000256" key="4">
    <source>
        <dbReference type="ARBA" id="ARBA00022927"/>
    </source>
</evidence>
<organism evidence="9 10">
    <name type="scientific">Vavraia culicis (isolate floridensis)</name>
    <name type="common">Microsporidian parasite</name>
    <dbReference type="NCBI Taxonomy" id="948595"/>
    <lineage>
        <taxon>Eukaryota</taxon>
        <taxon>Fungi</taxon>
        <taxon>Fungi incertae sedis</taxon>
        <taxon>Microsporidia</taxon>
        <taxon>Pleistophoridae</taxon>
        <taxon>Vavraia</taxon>
    </lineage>
</organism>
<dbReference type="AlphaFoldDB" id="L2GT27"/>
<dbReference type="SUPFAM" id="SSF48371">
    <property type="entry name" value="ARM repeat"/>
    <property type="match status" value="1"/>
</dbReference>
<evidence type="ECO:0000256" key="3">
    <source>
        <dbReference type="ARBA" id="ARBA00022737"/>
    </source>
</evidence>
<accession>L2GT27</accession>
<dbReference type="RefSeq" id="XP_008074759.1">
    <property type="nucleotide sequence ID" value="XM_008076568.1"/>
</dbReference>
<dbReference type="InterPro" id="IPR024931">
    <property type="entry name" value="Importin_alpha"/>
</dbReference>
<evidence type="ECO:0000256" key="2">
    <source>
        <dbReference type="ARBA" id="ARBA00022448"/>
    </source>
</evidence>
<sequence length="506" mass="58041">MAKSFMFQNTSTENRKKQREEKQIELREKKREELLNKKRTMAVDDASIQISDFKVKKDLLLSKDPQEVWKGINQFRTSLSVENSPPIQSVIDSGLVPRFVELLSAECSLYKNADKRMVRSIRMEAAWALTNIASGTSEQTQAILDYGAIPLFADMLKENDEDLVDQAAWAFGNIAGDSEKMRDAAINCDVLKIVISLAAQLLKTNASLRVLKNCTWLVSNLNRGRNPPPKLENMKASLEVLQQLINYKDDEVLNDTLWALSYICDNSAEAVDMVYSTDVLDKTLNILRNHYEYNSVKVMLPAIRMVGNIITGKDEHVDMLLKRDVVGILKDIFQHFQGDVALKKLRKEICWIFSNIACGTKDHISCLVNEHIMDLLYSTTNLQNYIKMEACWAITNMMSHCEECFEHFELVLSGKYFLFLDDCLESFDTYTEIRIQILKTMKRVITAAREWQVCKTGSNKLFETRQINKIDKLMETIEGLQYGSSDELRNLAEAVYAEYTKDDEFN</sequence>
<evidence type="ECO:0000256" key="6">
    <source>
        <dbReference type="PROSITE-ProRule" id="PRU00259"/>
    </source>
</evidence>
<dbReference type="EMBL" id="GL877433">
    <property type="protein sequence ID" value="ELA46784.1"/>
    <property type="molecule type" value="Genomic_DNA"/>
</dbReference>
<dbReference type="InterPro" id="IPR011989">
    <property type="entry name" value="ARM-like"/>
</dbReference>
<dbReference type="GeneID" id="19879616"/>
<keyword evidence="2 5" id="KW-0813">Transport</keyword>
<dbReference type="PIRSF" id="PIRSF005673">
    <property type="entry name" value="Importin_alpha"/>
    <property type="match status" value="1"/>
</dbReference>
<feature type="domain" description="IBB" evidence="8">
    <location>
        <begin position="1"/>
        <end position="48"/>
    </location>
</feature>